<proteinExistence type="predicted"/>
<dbReference type="OrthoDB" id="3886596at2"/>
<sequence>MTAPFADLNDSLLGWASEQELKASGRNADKAYFPAQNLTADELERVERLFGIFLARQVAAGADLGELMAATPALSAATLIARAGRAVSLEELPAEYLSGLGVEPTSEFVAVVTSRLDGALEAAGLERPEQLDATEALVYQAGLHQGDIAPLMELLDDGEEDLSGLEYSGFLQEKAPDRLSELVSGVEKIREFSRQHPTSWLDREPLAAAPGLPRLVADAAIAELRERPVGTPNRLSAVGVALRELRPRLVFDDVRGRVCLRLPEQRVGEDTPEVVWRVTQSGTTRVFRTGRPWGEPRYAEALDIAVERQVREVTVADETNGIQWTVPVVAADDPLLVFSAGGQNLTDKPSLHHPGLIVLAPEDARLVDVVADADVATGEAMPVQGWQGWSARRVEATELASLQLVRAGETPSAMHPVRSVDVRHRVRFTHPGEPLSHVVTGSGLPVYSRSLLAEFFPTPSGREETWQLSISAYAGVGESAEEITEPEPLIVPAEGGVFEIFDPEAYDAAWVGEYLVRLRGPRNESFRHRYAIVEGMGVEPEIEGAPASVRIPTQAGLSTARLAVTRGEKDFEVSPRRIEVAADAAAAEFAVTTEDGDQLPLRFRPPALKFQLPLTSYPPAWRTSRLFLGPRRIDPQGRVRVRTPEGIERPRLSVRNQHGSPVRTLSLEAEDAVTSSAPAEQLAKAAAVLPQGRIEFEWTDPAAGARVSVTLAAISSQPHASATTIEDGELVAVDMPAGRSLSAWLWPRTAPWAGATTIDEVSERTPLPEQLVGAGDLTVQFFSRDRFTVLRAPEQPGPDALVAKQPGFFATPGREELTGLAAFFAGEAEEPPASSEVLPIIWSHFGASERERDVAQRVFAADPTAALVALADSLVPANKQPGRMIQSGLVQFPFGAAERPAETSDWIASLVVLGAIGEEIDNDPDPARLRALMAEARGHAGQQLVDILRTGQDRTLDTACVDASTVRIAHMNQAQQQLIDMFFSRAEIVPGQIMEDSSRLMAVFEAFKRRSELNALVATEGLIKPVVSLLRALRKANRALYSAARIRFDKIDGVDTEDPDNAWALAPVVSMVFALTARMHAHGMLGKSNVLDSAAEGWSQLADLVPDLVTSDLVSAEALILAVRGSRD</sequence>
<comment type="caution">
    <text evidence="1">The sequence shown here is derived from an EMBL/GenBank/DDBJ whole genome shotgun (WGS) entry which is preliminary data.</text>
</comment>
<dbReference type="PATRIC" id="fig|883169.3.peg.173"/>
<evidence type="ECO:0000313" key="3">
    <source>
        <dbReference type="Proteomes" id="UP000006078"/>
    </source>
</evidence>
<reference evidence="2 3" key="2">
    <citation type="submission" date="2012-08" db="EMBL/GenBank/DDBJ databases">
        <title>The Genome Sequence of Turicella otitidis ATCC 51513.</title>
        <authorList>
            <consortium name="The Broad Institute Genome Sequencing Platform"/>
            <person name="Earl A."/>
            <person name="Ward D."/>
            <person name="Feldgarden M."/>
            <person name="Gevers D."/>
            <person name="Huys G."/>
            <person name="Walker B."/>
            <person name="Young S.K."/>
            <person name="Zeng Q."/>
            <person name="Gargeya S."/>
            <person name="Fitzgerald M."/>
            <person name="Haas B."/>
            <person name="Abouelleil A."/>
            <person name="Alvarado L."/>
            <person name="Arachchi H.M."/>
            <person name="Berlin A.M."/>
            <person name="Chapman S.B."/>
            <person name="Goldberg J."/>
            <person name="Griggs A."/>
            <person name="Gujja S."/>
            <person name="Hansen M."/>
            <person name="Howarth C."/>
            <person name="Imamovic A."/>
            <person name="Larimer J."/>
            <person name="McCowen C."/>
            <person name="Montmayeur A."/>
            <person name="Murphy C."/>
            <person name="Neiman D."/>
            <person name="Pearson M."/>
            <person name="Priest M."/>
            <person name="Roberts A."/>
            <person name="Saif S."/>
            <person name="Shea T."/>
            <person name="Sisk P."/>
            <person name="Sykes S."/>
            <person name="Wortman J."/>
            <person name="Nusbaum C."/>
            <person name="Birren B."/>
        </authorList>
    </citation>
    <scope>NUCLEOTIDE SEQUENCE [LARGE SCALE GENOMIC DNA]</scope>
    <source>
        <strain evidence="2 3">ATCC 51513</strain>
    </source>
</reference>
<keyword evidence="3" id="KW-1185">Reference proteome</keyword>
<dbReference type="AlphaFoldDB" id="I7KIQ1"/>
<dbReference type="RefSeq" id="WP_004600072.1">
    <property type="nucleotide sequence ID" value="NZ_HF541865.1"/>
</dbReference>
<evidence type="ECO:0000313" key="2">
    <source>
        <dbReference type="EMBL" id="EJZ82889.1"/>
    </source>
</evidence>
<dbReference type="EMBL" id="AHAE01000011">
    <property type="protein sequence ID" value="EJZ82889.1"/>
    <property type="molecule type" value="Genomic_DNA"/>
</dbReference>
<protein>
    <submittedName>
        <fullName evidence="1">Uncharacterized protein</fullName>
    </submittedName>
</protein>
<dbReference type="Proteomes" id="UP000006078">
    <property type="component" value="Unassembled WGS sequence"/>
</dbReference>
<gene>
    <name evidence="1" type="ORF">BN46_0327</name>
    <name evidence="2" type="ORF">HMPREF9719_00182</name>
</gene>
<name>I7KIQ1_9CORY</name>
<dbReference type="EMBL" id="CAJZ01000041">
    <property type="protein sequence ID" value="CCI83075.1"/>
    <property type="molecule type" value="Genomic_DNA"/>
</dbReference>
<organism evidence="1 4">
    <name type="scientific">Corynebacterium otitidis ATCC 51513</name>
    <dbReference type="NCBI Taxonomy" id="883169"/>
    <lineage>
        <taxon>Bacteria</taxon>
        <taxon>Bacillati</taxon>
        <taxon>Actinomycetota</taxon>
        <taxon>Actinomycetes</taxon>
        <taxon>Mycobacteriales</taxon>
        <taxon>Corynebacteriaceae</taxon>
        <taxon>Corynebacterium</taxon>
    </lineage>
</organism>
<accession>I7KIQ1</accession>
<reference evidence="1 4" key="1">
    <citation type="journal article" date="2012" name="J. Bacteriol.">
        <title>Draft Genome Sequence of Turicella otitidis ATCC 51513, Isolated from Middle Ear Fluid from a Child with Otitis Media.</title>
        <authorList>
            <person name="Brinkrolf K."/>
            <person name="Schneider J."/>
            <person name="Knecht M."/>
            <person name="Ruckert C."/>
            <person name="Tauch A."/>
        </authorList>
    </citation>
    <scope>NUCLEOTIDE SEQUENCE [LARGE SCALE GENOMIC DNA]</scope>
    <source>
        <strain evidence="1 4">ATCC 51513</strain>
    </source>
</reference>
<dbReference type="eggNOG" id="ENOG502ZH85">
    <property type="taxonomic scope" value="Bacteria"/>
</dbReference>
<dbReference type="STRING" id="29321.AAV33_04080"/>
<evidence type="ECO:0000313" key="4">
    <source>
        <dbReference type="Proteomes" id="UP000011016"/>
    </source>
</evidence>
<dbReference type="Proteomes" id="UP000011016">
    <property type="component" value="Unassembled WGS sequence"/>
</dbReference>
<evidence type="ECO:0000313" key="1">
    <source>
        <dbReference type="EMBL" id="CCI83075.1"/>
    </source>
</evidence>
<dbReference type="HOGENOM" id="CLU_285111_0_0_11"/>